<keyword evidence="2" id="KW-1185">Reference proteome</keyword>
<proteinExistence type="predicted"/>
<accession>R7SGC3</accession>
<dbReference type="OrthoDB" id="427969at2759"/>
<protein>
    <recommendedName>
        <fullName evidence="3">Non-specific serine/threonine protein kinase</fullName>
    </recommendedName>
</protein>
<gene>
    <name evidence="1" type="ORF">FOMMEDRAFT_163109</name>
</gene>
<organism evidence="1 2">
    <name type="scientific">Fomitiporia mediterranea (strain MF3/22)</name>
    <name type="common">Grapevine white-rot fungus</name>
    <dbReference type="NCBI Taxonomy" id="694068"/>
    <lineage>
        <taxon>Eukaryota</taxon>
        <taxon>Fungi</taxon>
        <taxon>Dikarya</taxon>
        <taxon>Basidiomycota</taxon>
        <taxon>Agaricomycotina</taxon>
        <taxon>Agaricomycetes</taxon>
        <taxon>Hymenochaetales</taxon>
        <taxon>Hymenochaetaceae</taxon>
        <taxon>Fomitiporia</taxon>
    </lineage>
</organism>
<dbReference type="AlphaFoldDB" id="R7SGC3"/>
<dbReference type="Proteomes" id="UP000053630">
    <property type="component" value="Unassembled WGS sequence"/>
</dbReference>
<dbReference type="InterPro" id="IPR011009">
    <property type="entry name" value="Kinase-like_dom_sf"/>
</dbReference>
<dbReference type="EMBL" id="JH718281">
    <property type="protein sequence ID" value="EJC97490.1"/>
    <property type="molecule type" value="Genomic_DNA"/>
</dbReference>
<dbReference type="Gene3D" id="1.10.510.10">
    <property type="entry name" value="Transferase(Phosphotransferase) domain 1"/>
    <property type="match status" value="1"/>
</dbReference>
<sequence>MSQNATDWERIPEFASRSLREDRKKQIMHALIELHKIGVFHGDARAENMLFDSMSHSVKMIDFARSYWHECGGLSGCDELTEIWRVLFQSKPMRPLRLRTQNAEDNVIGASKEEKARFRNQLGLCLLPFCGKEFVDTVII</sequence>
<dbReference type="GeneID" id="18675971"/>
<dbReference type="KEGG" id="fme:FOMMEDRAFT_163109"/>
<dbReference type="RefSeq" id="XP_007272247.1">
    <property type="nucleotide sequence ID" value="XM_007272185.1"/>
</dbReference>
<evidence type="ECO:0008006" key="3">
    <source>
        <dbReference type="Google" id="ProtNLM"/>
    </source>
</evidence>
<name>R7SGC3_FOMME</name>
<dbReference type="SUPFAM" id="SSF56112">
    <property type="entry name" value="Protein kinase-like (PK-like)"/>
    <property type="match status" value="1"/>
</dbReference>
<evidence type="ECO:0000313" key="2">
    <source>
        <dbReference type="Proteomes" id="UP000053630"/>
    </source>
</evidence>
<dbReference type="eggNOG" id="ENOG502R218">
    <property type="taxonomic scope" value="Eukaryota"/>
</dbReference>
<reference evidence="2" key="1">
    <citation type="journal article" date="2012" name="Science">
        <title>The Paleozoic origin of enzymatic lignin decomposition reconstructed from 31 fungal genomes.</title>
        <authorList>
            <person name="Floudas D."/>
            <person name="Binder M."/>
            <person name="Riley R."/>
            <person name="Barry K."/>
            <person name="Blanchette R.A."/>
            <person name="Henrissat B."/>
            <person name="Martinez A.T."/>
            <person name="Otillar R."/>
            <person name="Spatafora J.W."/>
            <person name="Yadav J.S."/>
            <person name="Aerts A."/>
            <person name="Benoit I."/>
            <person name="Boyd A."/>
            <person name="Carlson A."/>
            <person name="Copeland A."/>
            <person name="Coutinho P.M."/>
            <person name="de Vries R.P."/>
            <person name="Ferreira P."/>
            <person name="Findley K."/>
            <person name="Foster B."/>
            <person name="Gaskell J."/>
            <person name="Glotzer D."/>
            <person name="Gorecki P."/>
            <person name="Heitman J."/>
            <person name="Hesse C."/>
            <person name="Hori C."/>
            <person name="Igarashi K."/>
            <person name="Jurgens J.A."/>
            <person name="Kallen N."/>
            <person name="Kersten P."/>
            <person name="Kohler A."/>
            <person name="Kuees U."/>
            <person name="Kumar T.K.A."/>
            <person name="Kuo A."/>
            <person name="LaButti K."/>
            <person name="Larrondo L.F."/>
            <person name="Lindquist E."/>
            <person name="Ling A."/>
            <person name="Lombard V."/>
            <person name="Lucas S."/>
            <person name="Lundell T."/>
            <person name="Martin R."/>
            <person name="McLaughlin D.J."/>
            <person name="Morgenstern I."/>
            <person name="Morin E."/>
            <person name="Murat C."/>
            <person name="Nagy L.G."/>
            <person name="Nolan M."/>
            <person name="Ohm R.A."/>
            <person name="Patyshakuliyeva A."/>
            <person name="Rokas A."/>
            <person name="Ruiz-Duenas F.J."/>
            <person name="Sabat G."/>
            <person name="Salamov A."/>
            <person name="Samejima M."/>
            <person name="Schmutz J."/>
            <person name="Slot J.C."/>
            <person name="St John F."/>
            <person name="Stenlid J."/>
            <person name="Sun H."/>
            <person name="Sun S."/>
            <person name="Syed K."/>
            <person name="Tsang A."/>
            <person name="Wiebenga A."/>
            <person name="Young D."/>
            <person name="Pisabarro A."/>
            <person name="Eastwood D.C."/>
            <person name="Martin F."/>
            <person name="Cullen D."/>
            <person name="Grigoriev I.V."/>
            <person name="Hibbett D.S."/>
        </authorList>
    </citation>
    <scope>NUCLEOTIDE SEQUENCE [LARGE SCALE GENOMIC DNA]</scope>
    <source>
        <strain evidence="2">MF3/22</strain>
    </source>
</reference>
<evidence type="ECO:0000313" key="1">
    <source>
        <dbReference type="EMBL" id="EJC97490.1"/>
    </source>
</evidence>